<evidence type="ECO:0000313" key="2">
    <source>
        <dbReference type="Proteomes" id="UP000732378"/>
    </source>
</evidence>
<reference evidence="1 2" key="1">
    <citation type="submission" date="2021-01" db="EMBL/GenBank/DDBJ databases">
        <title>Sequencing the genomes of 1000 actinobacteria strains.</title>
        <authorList>
            <person name="Klenk H.-P."/>
        </authorList>
    </citation>
    <scope>NUCLEOTIDE SEQUENCE [LARGE SCALE GENOMIC DNA]</scope>
    <source>
        <strain evidence="1 2">DSM 18239</strain>
    </source>
</reference>
<evidence type="ECO:0000313" key="1">
    <source>
        <dbReference type="EMBL" id="MBM7506259.1"/>
    </source>
</evidence>
<dbReference type="EMBL" id="JAFBBZ010000001">
    <property type="protein sequence ID" value="MBM7506259.1"/>
    <property type="molecule type" value="Genomic_DNA"/>
</dbReference>
<organism evidence="1 2">
    <name type="scientific">Nocardioides salarius</name>
    <dbReference type="NCBI Taxonomy" id="374513"/>
    <lineage>
        <taxon>Bacteria</taxon>
        <taxon>Bacillati</taxon>
        <taxon>Actinomycetota</taxon>
        <taxon>Actinomycetes</taxon>
        <taxon>Propionibacteriales</taxon>
        <taxon>Nocardioidaceae</taxon>
        <taxon>Nocardioides</taxon>
    </lineage>
</organism>
<sequence>MPANDIATVATNAGMLALWRSSAFADVDGYEVWEERVNDRLDDAIQSGELVPIGIQSDGAWGVRLAVAPDAATEREAAYTVVTSEPYLLLADGSPIVLSGVETVGDPTASPVSRGVRICR</sequence>
<name>A0ABS2M505_9ACTN</name>
<protein>
    <submittedName>
        <fullName evidence="1">Uncharacterized protein</fullName>
    </submittedName>
</protein>
<comment type="caution">
    <text evidence="1">The sequence shown here is derived from an EMBL/GenBank/DDBJ whole genome shotgun (WGS) entry which is preliminary data.</text>
</comment>
<dbReference type="RefSeq" id="WP_193668814.1">
    <property type="nucleotide sequence ID" value="NZ_JACDTV010000006.1"/>
</dbReference>
<proteinExistence type="predicted"/>
<keyword evidence="2" id="KW-1185">Reference proteome</keyword>
<accession>A0ABS2M505</accession>
<gene>
    <name evidence="1" type="ORF">JOE61_000073</name>
</gene>
<dbReference type="Proteomes" id="UP000732378">
    <property type="component" value="Unassembled WGS sequence"/>
</dbReference>